<dbReference type="EMBL" id="JAVHJO010000015">
    <property type="protein sequence ID" value="KAK6527558.1"/>
    <property type="molecule type" value="Genomic_DNA"/>
</dbReference>
<evidence type="ECO:0008006" key="4">
    <source>
        <dbReference type="Google" id="ProtNLM"/>
    </source>
</evidence>
<reference evidence="2 3" key="1">
    <citation type="submission" date="2019-10" db="EMBL/GenBank/DDBJ databases">
        <authorList>
            <person name="Palmer J.M."/>
        </authorList>
    </citation>
    <scope>NUCLEOTIDE SEQUENCE [LARGE SCALE GENOMIC DNA]</scope>
    <source>
        <strain evidence="2 3">TWF694</strain>
    </source>
</reference>
<evidence type="ECO:0000313" key="3">
    <source>
        <dbReference type="Proteomes" id="UP001365542"/>
    </source>
</evidence>
<accession>A0AAV9WWR7</accession>
<feature type="coiled-coil region" evidence="1">
    <location>
        <begin position="119"/>
        <end position="146"/>
    </location>
</feature>
<sequence>MLNGVADIPAKRIKKWITRNITFTEMMIPTEESTKVADAVLAIQPFVQIRTPPAEEIHFLLVTKRHIPLSTVYSLPIWQASRSLNQWATRHLAHQADTQFSISTLPRQPHFALLRCIIYQLSNNLIDEYSEEIDQLLDKVNEMRARKQLSELLSDTSVSILATSPSLIEERFTSVINAIPILDITPIWLFEPNPFSFTEAPPRLHLPYVLERFLAFGAQPNDTEFWQFSVWKAWTYSKDNNLFLKNTKIELLDVLINAGANIDRDLSDELAEYIGKAQLPNKTVSVTISFPIKAIDVAFSLLDSLLFCYLLSKTSNVDSLVQRIRSYAHCENIVTTEFIRAVQQADINNIQKHWGQRIQDYRLQFASVLERGDVQSAKTMILEHRYRSVMPSLVSAAFTIICKRLPETALYDSIVPIFQSLLAGGYNFSQITEELEPKCEDEYLESLCLAMASHKIYLMDLLITLCIGSSPTDNLASRRIDSILLSPKVRVNMVSKAASINVEILKVLVQKGFSVTESYFSSGTWGSEIVSPLGRALTEGNMNSLTYLLQEGVDIYAPCTYYTSAIAQSVFQGRLDALALFLAVDPGCYMIALEATEDRRASYQYIKEFLANWKPATQVDPIDSCLLGNIFDSMESLAL</sequence>
<dbReference type="AlphaFoldDB" id="A0AAV9WWR7"/>
<keyword evidence="3" id="KW-1185">Reference proteome</keyword>
<name>A0AAV9WWR7_9PEZI</name>
<organism evidence="2 3">
    <name type="scientific">Orbilia ellipsospora</name>
    <dbReference type="NCBI Taxonomy" id="2528407"/>
    <lineage>
        <taxon>Eukaryota</taxon>
        <taxon>Fungi</taxon>
        <taxon>Dikarya</taxon>
        <taxon>Ascomycota</taxon>
        <taxon>Pezizomycotina</taxon>
        <taxon>Orbiliomycetes</taxon>
        <taxon>Orbiliales</taxon>
        <taxon>Orbiliaceae</taxon>
        <taxon>Orbilia</taxon>
    </lineage>
</organism>
<protein>
    <recommendedName>
        <fullName evidence="4">Ankyrin repeat protein</fullName>
    </recommendedName>
</protein>
<comment type="caution">
    <text evidence="2">The sequence shown here is derived from an EMBL/GenBank/DDBJ whole genome shotgun (WGS) entry which is preliminary data.</text>
</comment>
<gene>
    <name evidence="2" type="ORF">TWF694_004541</name>
</gene>
<keyword evidence="1" id="KW-0175">Coiled coil</keyword>
<dbReference type="Proteomes" id="UP001365542">
    <property type="component" value="Unassembled WGS sequence"/>
</dbReference>
<proteinExistence type="predicted"/>
<evidence type="ECO:0000256" key="1">
    <source>
        <dbReference type="SAM" id="Coils"/>
    </source>
</evidence>
<dbReference type="InterPro" id="IPR036770">
    <property type="entry name" value="Ankyrin_rpt-contain_sf"/>
</dbReference>
<evidence type="ECO:0000313" key="2">
    <source>
        <dbReference type="EMBL" id="KAK6527558.1"/>
    </source>
</evidence>
<dbReference type="SUPFAM" id="SSF48403">
    <property type="entry name" value="Ankyrin repeat"/>
    <property type="match status" value="1"/>
</dbReference>